<accession>A0ACC2ZC36</accession>
<comment type="caution">
    <text evidence="1">The sequence shown here is derived from an EMBL/GenBank/DDBJ whole genome shotgun (WGS) entry which is preliminary data.</text>
</comment>
<organism evidence="1 2">
    <name type="scientific">Coniosporium tulheliwenetii</name>
    <dbReference type="NCBI Taxonomy" id="3383036"/>
    <lineage>
        <taxon>Eukaryota</taxon>
        <taxon>Fungi</taxon>
        <taxon>Dikarya</taxon>
        <taxon>Ascomycota</taxon>
        <taxon>Pezizomycotina</taxon>
        <taxon>Dothideomycetes</taxon>
        <taxon>Dothideomycetes incertae sedis</taxon>
        <taxon>Coniosporium</taxon>
    </lineage>
</organism>
<gene>
    <name evidence="1" type="primary">PAM17</name>
    <name evidence="1" type="ORF">H2199_003364</name>
</gene>
<protein>
    <submittedName>
        <fullName evidence="1">TIM23 complex component</fullName>
    </submittedName>
</protein>
<reference evidence="1" key="1">
    <citation type="submission" date="2022-10" db="EMBL/GenBank/DDBJ databases">
        <title>Culturing micro-colonial fungi from biological soil crusts in the Mojave desert and describing Neophaeococcomyces mojavensis, and introducing the new genera and species Taxawa tesnikishii.</title>
        <authorList>
            <person name="Kurbessoian T."/>
            <person name="Stajich J.E."/>
        </authorList>
    </citation>
    <scope>NUCLEOTIDE SEQUENCE</scope>
    <source>
        <strain evidence="1">JES_115</strain>
    </source>
</reference>
<keyword evidence="2" id="KW-1185">Reference proteome</keyword>
<sequence length="241" mass="26816">MFQTTLPLRTARVLSRQAQPLLRAPLPSATQCPFHTAVARPFQTAAPRAPSLSKQRPSLVITQYHHLPRHASTISDPTSAAAAAPPANEHSLTWNRFLALRKTRRRISLVSSIICAGASTFLGIAVLSTKDIDAMGSQILGLDPIIVLGMSTIACTVVGWLIGPFFGNAVFNVWYRGLRRDIAWKEREFYARIKKYRVDPSSSSIQNPVPDYYGEKIGSVTDYRRWLKDQRAFNLKRGKGV</sequence>
<name>A0ACC2ZC36_9PEZI</name>
<evidence type="ECO:0000313" key="1">
    <source>
        <dbReference type="EMBL" id="KAJ9645357.1"/>
    </source>
</evidence>
<dbReference type="Proteomes" id="UP001172680">
    <property type="component" value="Unassembled WGS sequence"/>
</dbReference>
<evidence type="ECO:0000313" key="2">
    <source>
        <dbReference type="Proteomes" id="UP001172680"/>
    </source>
</evidence>
<dbReference type="EMBL" id="JAPDRP010000008">
    <property type="protein sequence ID" value="KAJ9645357.1"/>
    <property type="molecule type" value="Genomic_DNA"/>
</dbReference>
<proteinExistence type="predicted"/>